<evidence type="ECO:0000256" key="19">
    <source>
        <dbReference type="SAM" id="Phobius"/>
    </source>
</evidence>
<comment type="caution">
    <text evidence="20">The sequence shown here is derived from an EMBL/GenBank/DDBJ whole genome shotgun (WGS) entry which is preliminary data.</text>
</comment>
<comment type="pathway">
    <text evidence="3 18">Phospholipid metabolism; CDP-diacylglycerol biosynthesis; CDP-diacylglycerol from sn-glycerol 3-phosphate: step 3/3.</text>
</comment>
<accession>A0A498CEH7</accession>
<dbReference type="EC" id="2.7.7.41" evidence="6 18"/>
<comment type="catalytic activity">
    <reaction evidence="1 18">
        <text>a 1,2-diacyl-sn-glycero-3-phosphate + CTP + H(+) = a CDP-1,2-diacyl-sn-glycerol + diphosphate</text>
        <dbReference type="Rhea" id="RHEA:16229"/>
        <dbReference type="ChEBI" id="CHEBI:15378"/>
        <dbReference type="ChEBI" id="CHEBI:33019"/>
        <dbReference type="ChEBI" id="CHEBI:37563"/>
        <dbReference type="ChEBI" id="CHEBI:58332"/>
        <dbReference type="ChEBI" id="CHEBI:58608"/>
        <dbReference type="EC" id="2.7.7.41"/>
    </reaction>
</comment>
<evidence type="ECO:0000256" key="8">
    <source>
        <dbReference type="ARBA" id="ARBA00022475"/>
    </source>
</evidence>
<keyword evidence="21" id="KW-1185">Reference proteome</keyword>
<dbReference type="PANTHER" id="PTHR46382:SF1">
    <property type="entry name" value="PHOSPHATIDATE CYTIDYLYLTRANSFERASE"/>
    <property type="match status" value="1"/>
</dbReference>
<feature type="transmembrane region" description="Helical" evidence="19">
    <location>
        <begin position="207"/>
        <end position="228"/>
    </location>
</feature>
<evidence type="ECO:0000256" key="17">
    <source>
        <dbReference type="ARBA" id="ARBA00023264"/>
    </source>
</evidence>
<dbReference type="PANTHER" id="PTHR46382">
    <property type="entry name" value="PHOSPHATIDATE CYTIDYLYLTRANSFERASE"/>
    <property type="match status" value="1"/>
</dbReference>
<keyword evidence="8" id="KW-1003">Cell membrane</keyword>
<evidence type="ECO:0000256" key="1">
    <source>
        <dbReference type="ARBA" id="ARBA00001698"/>
    </source>
</evidence>
<dbReference type="GO" id="GO:0016024">
    <property type="term" value="P:CDP-diacylglycerol biosynthetic process"/>
    <property type="evidence" value="ECO:0007669"/>
    <property type="project" value="UniProtKB-UniPathway"/>
</dbReference>
<evidence type="ECO:0000256" key="2">
    <source>
        <dbReference type="ARBA" id="ARBA00004651"/>
    </source>
</evidence>
<feature type="transmembrane region" description="Helical" evidence="19">
    <location>
        <begin position="79"/>
        <end position="98"/>
    </location>
</feature>
<evidence type="ECO:0000256" key="13">
    <source>
        <dbReference type="ARBA" id="ARBA00022989"/>
    </source>
</evidence>
<dbReference type="AlphaFoldDB" id="A0A498CEH7"/>
<feature type="transmembrane region" description="Helical" evidence="19">
    <location>
        <begin position="142"/>
        <end position="161"/>
    </location>
</feature>
<evidence type="ECO:0000256" key="12">
    <source>
        <dbReference type="ARBA" id="ARBA00022695"/>
    </source>
</evidence>
<keyword evidence="14" id="KW-0443">Lipid metabolism</keyword>
<name>A0A498CEH7_9GAMM</name>
<dbReference type="GO" id="GO:0005886">
    <property type="term" value="C:plasma membrane"/>
    <property type="evidence" value="ECO:0007669"/>
    <property type="project" value="UniProtKB-SubCell"/>
</dbReference>
<evidence type="ECO:0000256" key="9">
    <source>
        <dbReference type="ARBA" id="ARBA00022516"/>
    </source>
</evidence>
<evidence type="ECO:0000256" key="14">
    <source>
        <dbReference type="ARBA" id="ARBA00023098"/>
    </source>
</evidence>
<feature type="transmembrane region" description="Helical" evidence="19">
    <location>
        <begin position="182"/>
        <end position="201"/>
    </location>
</feature>
<comment type="subcellular location">
    <subcellularLocation>
        <location evidence="2">Cell membrane</location>
        <topology evidence="2">Multi-pass membrane protein</topology>
    </subcellularLocation>
</comment>
<comment type="pathway">
    <text evidence="4">Lipid metabolism.</text>
</comment>
<evidence type="ECO:0000256" key="3">
    <source>
        <dbReference type="ARBA" id="ARBA00005119"/>
    </source>
</evidence>
<keyword evidence="15 19" id="KW-0472">Membrane</keyword>
<dbReference type="GO" id="GO:0004605">
    <property type="term" value="F:phosphatidate cytidylyltransferase activity"/>
    <property type="evidence" value="ECO:0007669"/>
    <property type="project" value="UniProtKB-EC"/>
</dbReference>
<dbReference type="InterPro" id="IPR000374">
    <property type="entry name" value="PC_trans"/>
</dbReference>
<protein>
    <recommendedName>
        <fullName evidence="7 18">Phosphatidate cytidylyltransferase</fullName>
        <ecNumber evidence="6 18">2.7.7.41</ecNumber>
    </recommendedName>
</protein>
<evidence type="ECO:0000256" key="6">
    <source>
        <dbReference type="ARBA" id="ARBA00012487"/>
    </source>
</evidence>
<dbReference type="EMBL" id="RCDA01000001">
    <property type="protein sequence ID" value="RLK50721.1"/>
    <property type="molecule type" value="Genomic_DNA"/>
</dbReference>
<evidence type="ECO:0000256" key="18">
    <source>
        <dbReference type="RuleBase" id="RU003938"/>
    </source>
</evidence>
<organism evidence="20 21">
    <name type="scientific">Alkalispirillum mobile</name>
    <dbReference type="NCBI Taxonomy" id="85925"/>
    <lineage>
        <taxon>Bacteria</taxon>
        <taxon>Pseudomonadati</taxon>
        <taxon>Pseudomonadota</taxon>
        <taxon>Gammaproteobacteria</taxon>
        <taxon>Chromatiales</taxon>
        <taxon>Ectothiorhodospiraceae</taxon>
        <taxon>Alkalispirillum</taxon>
    </lineage>
</organism>
<dbReference type="UniPathway" id="UPA00557">
    <property type="reaction ID" value="UER00614"/>
</dbReference>
<keyword evidence="13 19" id="KW-1133">Transmembrane helix</keyword>
<keyword evidence="16" id="KW-0594">Phospholipid biosynthesis</keyword>
<evidence type="ECO:0000256" key="16">
    <source>
        <dbReference type="ARBA" id="ARBA00023209"/>
    </source>
</evidence>
<keyword evidence="12 18" id="KW-0548">Nucleotidyltransferase</keyword>
<evidence type="ECO:0000313" key="21">
    <source>
        <dbReference type="Proteomes" id="UP000275461"/>
    </source>
</evidence>
<dbReference type="PROSITE" id="PS01315">
    <property type="entry name" value="CDS"/>
    <property type="match status" value="1"/>
</dbReference>
<feature type="transmembrane region" description="Helical" evidence="19">
    <location>
        <begin position="56"/>
        <end position="73"/>
    </location>
</feature>
<evidence type="ECO:0000256" key="5">
    <source>
        <dbReference type="ARBA" id="ARBA00010185"/>
    </source>
</evidence>
<keyword evidence="17" id="KW-1208">Phospholipid metabolism</keyword>
<feature type="transmembrane region" description="Helical" evidence="19">
    <location>
        <begin position="110"/>
        <end position="130"/>
    </location>
</feature>
<evidence type="ECO:0000256" key="4">
    <source>
        <dbReference type="ARBA" id="ARBA00005189"/>
    </source>
</evidence>
<keyword evidence="10 18" id="KW-0808">Transferase</keyword>
<dbReference type="Proteomes" id="UP000275461">
    <property type="component" value="Unassembled WGS sequence"/>
</dbReference>
<evidence type="ECO:0000256" key="15">
    <source>
        <dbReference type="ARBA" id="ARBA00023136"/>
    </source>
</evidence>
<keyword evidence="11 18" id="KW-0812">Transmembrane</keyword>
<reference evidence="20 21" key="1">
    <citation type="submission" date="2018-10" db="EMBL/GenBank/DDBJ databases">
        <title>Genomic Encyclopedia of Type Strains, Phase IV (KMG-IV): sequencing the most valuable type-strain genomes for metagenomic binning, comparative biology and taxonomic classification.</title>
        <authorList>
            <person name="Goeker M."/>
        </authorList>
    </citation>
    <scope>NUCLEOTIDE SEQUENCE [LARGE SCALE GENOMIC DNA]</scope>
    <source>
        <strain evidence="20 21">DSM 12769</strain>
    </source>
</reference>
<keyword evidence="9" id="KW-0444">Lipid biosynthesis</keyword>
<proteinExistence type="inferred from homology"/>
<evidence type="ECO:0000313" key="20">
    <source>
        <dbReference type="EMBL" id="RLK50721.1"/>
    </source>
</evidence>
<dbReference type="RefSeq" id="WP_121441184.1">
    <property type="nucleotide sequence ID" value="NZ_RCDA01000001.1"/>
</dbReference>
<evidence type="ECO:0000256" key="7">
    <source>
        <dbReference type="ARBA" id="ARBA00019373"/>
    </source>
</evidence>
<feature type="transmembrane region" description="Helical" evidence="19">
    <location>
        <begin position="32"/>
        <end position="49"/>
    </location>
</feature>
<evidence type="ECO:0000256" key="11">
    <source>
        <dbReference type="ARBA" id="ARBA00022692"/>
    </source>
</evidence>
<comment type="similarity">
    <text evidence="5 18">Belongs to the CDS family.</text>
</comment>
<evidence type="ECO:0000256" key="10">
    <source>
        <dbReference type="ARBA" id="ARBA00022679"/>
    </source>
</evidence>
<dbReference type="Pfam" id="PF01148">
    <property type="entry name" value="CTP_transf_1"/>
    <property type="match status" value="1"/>
</dbReference>
<dbReference type="OrthoDB" id="9799199at2"/>
<gene>
    <name evidence="20" type="ORF">DFR31_0627</name>
</gene>
<sequence length="276" mass="29878">MLKQRLLTAAVLIPLVLWAVWGWPLQAVALLYAVVTLLAAWEWSGFFHNNRLPARLAWLVGLALTLLAGWAWFRSGGAMLPVLVFGALWWLVALAWVLRYSSRSDPAGELSDALLVGVGWCVFWPAWMGLLWLQGGTAHGGFWITFLFVLVWGADTGAYFAGRALGRRKLAPRVSPGKSWEGVAGGLIAATVSGLLLLALFRVPAPGLLPLVVLILLTVAVSVVGDLFESMLKRRRGIKDSGNMLPGHGGILDRIDSLTAAAPLLAMGLAWWHTTL</sequence>